<sequence length="391" mass="42156">MSKSLKLYGGTALGAAAIMAVAVNFADRNVTPMPERADMMGEAPANPDLGFIAMARAASEPHGNYNLGRMALPEEIAAWNLDVSPDGTGLPEGSGDVLTGEEVFIEKCAVCHGDFAEGRGNWPKLAGGDGTLADKDPLKTVGSYWPYLSTAWDYVHRSMPFGAAQTLSVDETYAIVAYILYSNYLVEDDFVLSNENFLEVEMPNADGFIVDDREEAEAHFWRDDVCMSDCKDSVEITMRAAVLDVTPEEEEEAGAEPAEAETEMAAAETGEVAAAPAEEETAALDPELVKAGEKLFRQCKACHQVGDGAKNRVGPQLNGVMGRTIGAVDGFRYSKTMASMGEEGQVWDEDALAAFLSDPRGYVKGTKMSFRGLKKDEDIAAMTEYLKSFSE</sequence>
<feature type="chain" id="PRO_5032711394" evidence="7">
    <location>
        <begin position="23"/>
        <end position="391"/>
    </location>
</feature>
<proteinExistence type="predicted"/>
<keyword evidence="2 6" id="KW-0349">Heme</keyword>
<dbReference type="Proteomes" id="UP000564704">
    <property type="component" value="Unassembled WGS sequence"/>
</dbReference>
<keyword evidence="3 6" id="KW-0479">Metal-binding</keyword>
<evidence type="ECO:0000256" key="6">
    <source>
        <dbReference type="PROSITE-ProRule" id="PRU00433"/>
    </source>
</evidence>
<feature type="signal peptide" evidence="7">
    <location>
        <begin position="1"/>
        <end position="22"/>
    </location>
</feature>
<evidence type="ECO:0000313" key="10">
    <source>
        <dbReference type="Proteomes" id="UP000564704"/>
    </source>
</evidence>
<keyword evidence="7" id="KW-0732">Signal</keyword>
<dbReference type="InterPro" id="IPR009056">
    <property type="entry name" value="Cyt_c-like_dom"/>
</dbReference>
<evidence type="ECO:0000256" key="3">
    <source>
        <dbReference type="ARBA" id="ARBA00022723"/>
    </source>
</evidence>
<feature type="domain" description="Cytochrome c" evidence="8">
    <location>
        <begin position="287"/>
        <end position="390"/>
    </location>
</feature>
<accession>A0A844D4A7</accession>
<dbReference type="OrthoDB" id="9779283at2"/>
<keyword evidence="1" id="KW-0813">Transport</keyword>
<dbReference type="Gene3D" id="1.10.760.10">
    <property type="entry name" value="Cytochrome c-like domain"/>
    <property type="match status" value="2"/>
</dbReference>
<dbReference type="PROSITE" id="PS51007">
    <property type="entry name" value="CYTC"/>
    <property type="match status" value="2"/>
</dbReference>
<keyword evidence="4" id="KW-0249">Electron transport</keyword>
<dbReference type="Pfam" id="PF00034">
    <property type="entry name" value="Cytochrom_C"/>
    <property type="match status" value="2"/>
</dbReference>
<evidence type="ECO:0000256" key="2">
    <source>
        <dbReference type="ARBA" id="ARBA00022617"/>
    </source>
</evidence>
<dbReference type="EMBL" id="SZWE01000002">
    <property type="protein sequence ID" value="MRU17004.1"/>
    <property type="molecule type" value="Genomic_DNA"/>
</dbReference>
<keyword evidence="10" id="KW-1185">Reference proteome</keyword>
<evidence type="ECO:0000259" key="8">
    <source>
        <dbReference type="PROSITE" id="PS51007"/>
    </source>
</evidence>
<dbReference type="InterPro" id="IPR036909">
    <property type="entry name" value="Cyt_c-like_dom_sf"/>
</dbReference>
<dbReference type="SUPFAM" id="SSF46626">
    <property type="entry name" value="Cytochrome c"/>
    <property type="match status" value="2"/>
</dbReference>
<evidence type="ECO:0000256" key="1">
    <source>
        <dbReference type="ARBA" id="ARBA00022448"/>
    </source>
</evidence>
<organism evidence="9 10">
    <name type="scientific">Roseovarius bejariae</name>
    <dbReference type="NCBI Taxonomy" id="2576383"/>
    <lineage>
        <taxon>Bacteria</taxon>
        <taxon>Pseudomonadati</taxon>
        <taxon>Pseudomonadota</taxon>
        <taxon>Alphaproteobacteria</taxon>
        <taxon>Rhodobacterales</taxon>
        <taxon>Roseobacteraceae</taxon>
        <taxon>Roseovarius</taxon>
    </lineage>
</organism>
<keyword evidence="5 6" id="KW-0408">Iron</keyword>
<dbReference type="AlphaFoldDB" id="A0A844D4A7"/>
<dbReference type="InterPro" id="IPR002327">
    <property type="entry name" value="Cyt_c_1A/1B"/>
</dbReference>
<feature type="domain" description="Cytochrome c" evidence="8">
    <location>
        <begin position="95"/>
        <end position="183"/>
    </location>
</feature>
<dbReference type="GO" id="GO:0009055">
    <property type="term" value="F:electron transfer activity"/>
    <property type="evidence" value="ECO:0007669"/>
    <property type="project" value="InterPro"/>
</dbReference>
<dbReference type="GO" id="GO:0046872">
    <property type="term" value="F:metal ion binding"/>
    <property type="evidence" value="ECO:0007669"/>
    <property type="project" value="UniProtKB-KW"/>
</dbReference>
<reference evidence="9 10" key="1">
    <citation type="submission" date="2019-05" db="EMBL/GenBank/DDBJ databases">
        <title>Roseovarius bejariae sp. nov., a moderately halophylic bacterium isolated from a saline soil in Rambla Salada (Murcia).</title>
        <authorList>
            <person name="Castro D.J."/>
            <person name="Gomez-Altuve A."/>
            <person name="Reina J.C."/>
            <person name="Rodriguez M."/>
            <person name="Sampedro I."/>
            <person name="Llamas I."/>
            <person name="Martinez-Checa F."/>
        </authorList>
    </citation>
    <scope>NUCLEOTIDE SEQUENCE [LARGE SCALE GENOMIC DNA]</scope>
    <source>
        <strain evidence="9 10">A21</strain>
    </source>
</reference>
<comment type="caution">
    <text evidence="9">The sequence shown here is derived from an EMBL/GenBank/DDBJ whole genome shotgun (WGS) entry which is preliminary data.</text>
</comment>
<dbReference type="PANTHER" id="PTHR11961">
    <property type="entry name" value="CYTOCHROME C"/>
    <property type="match status" value="1"/>
</dbReference>
<dbReference type="PRINTS" id="PR00604">
    <property type="entry name" value="CYTCHRMECIAB"/>
</dbReference>
<gene>
    <name evidence="9" type="ORF">FDP25_16290</name>
</gene>
<name>A0A844D4A7_9RHOB</name>
<evidence type="ECO:0000313" key="9">
    <source>
        <dbReference type="EMBL" id="MRU17004.1"/>
    </source>
</evidence>
<evidence type="ECO:0000256" key="4">
    <source>
        <dbReference type="ARBA" id="ARBA00022982"/>
    </source>
</evidence>
<evidence type="ECO:0000256" key="7">
    <source>
        <dbReference type="SAM" id="SignalP"/>
    </source>
</evidence>
<dbReference type="RefSeq" id="WP_154154836.1">
    <property type="nucleotide sequence ID" value="NZ_SZWE01000002.1"/>
</dbReference>
<protein>
    <submittedName>
        <fullName evidence="9">C-type cytochrome</fullName>
    </submittedName>
</protein>
<dbReference type="GO" id="GO:0020037">
    <property type="term" value="F:heme binding"/>
    <property type="evidence" value="ECO:0007669"/>
    <property type="project" value="InterPro"/>
</dbReference>
<evidence type="ECO:0000256" key="5">
    <source>
        <dbReference type="ARBA" id="ARBA00023004"/>
    </source>
</evidence>